<dbReference type="EC" id="2.4.-.-" evidence="3"/>
<dbReference type="Pfam" id="PF00534">
    <property type="entry name" value="Glycos_transf_1"/>
    <property type="match status" value="1"/>
</dbReference>
<keyword evidence="3" id="KW-0328">Glycosyltransferase</keyword>
<dbReference type="GO" id="GO:0016757">
    <property type="term" value="F:glycosyltransferase activity"/>
    <property type="evidence" value="ECO:0007669"/>
    <property type="project" value="UniProtKB-KW"/>
</dbReference>
<evidence type="ECO:0000313" key="4">
    <source>
        <dbReference type="Proteomes" id="UP001595885"/>
    </source>
</evidence>
<reference evidence="4" key="1">
    <citation type="journal article" date="2019" name="Int. J. Syst. Evol. Microbiol.">
        <title>The Global Catalogue of Microorganisms (GCM) 10K type strain sequencing project: providing services to taxonomists for standard genome sequencing and annotation.</title>
        <authorList>
            <consortium name="The Broad Institute Genomics Platform"/>
            <consortium name="The Broad Institute Genome Sequencing Center for Infectious Disease"/>
            <person name="Wu L."/>
            <person name="Ma J."/>
        </authorList>
    </citation>
    <scope>NUCLEOTIDE SEQUENCE [LARGE SCALE GENOMIC DNA]</scope>
    <source>
        <strain evidence="4">CCUG 50349</strain>
    </source>
</reference>
<proteinExistence type="predicted"/>
<dbReference type="EMBL" id="JBHSGW010000004">
    <property type="protein sequence ID" value="MFC4739767.1"/>
    <property type="molecule type" value="Genomic_DNA"/>
</dbReference>
<keyword evidence="3" id="KW-0808">Transferase</keyword>
<feature type="domain" description="Glycosyl transferase family 1" evidence="1">
    <location>
        <begin position="188"/>
        <end position="347"/>
    </location>
</feature>
<keyword evidence="4" id="KW-1185">Reference proteome</keyword>
<dbReference type="Gene3D" id="3.40.50.2000">
    <property type="entry name" value="Glycogen Phosphorylase B"/>
    <property type="match status" value="2"/>
</dbReference>
<dbReference type="InterPro" id="IPR028098">
    <property type="entry name" value="Glyco_trans_4-like_N"/>
</dbReference>
<comment type="caution">
    <text evidence="3">The sequence shown here is derived from an EMBL/GenBank/DDBJ whole genome shotgun (WGS) entry which is preliminary data.</text>
</comment>
<dbReference type="InterPro" id="IPR001296">
    <property type="entry name" value="Glyco_trans_1"/>
</dbReference>
<accession>A0ABV9P2D4</accession>
<evidence type="ECO:0000259" key="2">
    <source>
        <dbReference type="Pfam" id="PF13439"/>
    </source>
</evidence>
<evidence type="ECO:0000259" key="1">
    <source>
        <dbReference type="Pfam" id="PF00534"/>
    </source>
</evidence>
<feature type="domain" description="Glycosyltransferase subfamily 4-like N-terminal" evidence="2">
    <location>
        <begin position="21"/>
        <end position="178"/>
    </location>
</feature>
<name>A0ABV9P2D4_9FLAO</name>
<sequence>MALETIKPLRICLVSVSLSGGGAERCAANLSNYFLDKGHLVHHVVFAGEIKYKYSGELLHLETLKDSKNSYFSRYKRFKALKKYFNVNSFDVVVDFRVKELFLQEFIISNYVYNKSTLIYSIRSFMTNLYFPNTDFLSNLIYKNAKKIVTVSKSIEDKVHDKFKTYPLQTIYNPIDFEYIDNLINDKLDEDFNYVLAIGRMSNDVKQLDKLIETYAASDLPLKNIKLILLGEGILKEEYEKLALKLHLQEKIIFKGNVLNPFIFMKYAKIVLLTSKNEGFPNVILESLACETPVIAFDCQSGPSEIIIQNENGILVENQNFEAFKVAMNEMVSNKDLYLHCKQNARSSVERFSLENIGNQWLQLFNELK</sequence>
<dbReference type="PANTHER" id="PTHR12526">
    <property type="entry name" value="GLYCOSYLTRANSFERASE"/>
    <property type="match status" value="1"/>
</dbReference>
<dbReference type="RefSeq" id="WP_379739820.1">
    <property type="nucleotide sequence ID" value="NZ_JBHSGW010000004.1"/>
</dbReference>
<organism evidence="3 4">
    <name type="scientific">Flavobacterium ponti</name>
    <dbReference type="NCBI Taxonomy" id="665133"/>
    <lineage>
        <taxon>Bacteria</taxon>
        <taxon>Pseudomonadati</taxon>
        <taxon>Bacteroidota</taxon>
        <taxon>Flavobacteriia</taxon>
        <taxon>Flavobacteriales</taxon>
        <taxon>Flavobacteriaceae</taxon>
        <taxon>Flavobacterium</taxon>
    </lineage>
</organism>
<dbReference type="SUPFAM" id="SSF53756">
    <property type="entry name" value="UDP-Glycosyltransferase/glycogen phosphorylase"/>
    <property type="match status" value="1"/>
</dbReference>
<dbReference type="Pfam" id="PF13439">
    <property type="entry name" value="Glyco_transf_4"/>
    <property type="match status" value="1"/>
</dbReference>
<protein>
    <submittedName>
        <fullName evidence="3">Glycosyltransferase</fullName>
        <ecNumber evidence="3">2.4.-.-</ecNumber>
    </submittedName>
</protein>
<dbReference type="Proteomes" id="UP001595885">
    <property type="component" value="Unassembled WGS sequence"/>
</dbReference>
<evidence type="ECO:0000313" key="3">
    <source>
        <dbReference type="EMBL" id="MFC4739767.1"/>
    </source>
</evidence>
<gene>
    <name evidence="3" type="ORF">ACFO3U_07135</name>
</gene>